<dbReference type="Gene3D" id="2.60.120.10">
    <property type="entry name" value="Jelly Rolls"/>
    <property type="match status" value="1"/>
</dbReference>
<dbReference type="InterPro" id="IPR011051">
    <property type="entry name" value="RmlC_Cupin_sf"/>
</dbReference>
<keyword evidence="2" id="KW-1185">Reference proteome</keyword>
<gene>
    <name evidence="1" type="ORF">OSO01_06670</name>
</gene>
<accession>A0A511ZEQ1</accession>
<name>A0A511ZEQ1_9BACI</name>
<protein>
    <recommendedName>
        <fullName evidence="3">Cupin</fullName>
    </recommendedName>
</protein>
<proteinExistence type="predicted"/>
<evidence type="ECO:0008006" key="3">
    <source>
        <dbReference type="Google" id="ProtNLM"/>
    </source>
</evidence>
<dbReference type="RefSeq" id="WP_147208682.1">
    <property type="nucleotide sequence ID" value="NZ_BJYM01000002.1"/>
</dbReference>
<organism evidence="1 2">
    <name type="scientific">Oceanobacillus sojae</name>
    <dbReference type="NCBI Taxonomy" id="582851"/>
    <lineage>
        <taxon>Bacteria</taxon>
        <taxon>Bacillati</taxon>
        <taxon>Bacillota</taxon>
        <taxon>Bacilli</taxon>
        <taxon>Bacillales</taxon>
        <taxon>Bacillaceae</taxon>
        <taxon>Oceanobacillus</taxon>
    </lineage>
</organism>
<evidence type="ECO:0000313" key="1">
    <source>
        <dbReference type="EMBL" id="GEN85928.1"/>
    </source>
</evidence>
<dbReference type="OrthoDB" id="3782397at2"/>
<comment type="caution">
    <text evidence="1">The sequence shown here is derived from an EMBL/GenBank/DDBJ whole genome shotgun (WGS) entry which is preliminary data.</text>
</comment>
<dbReference type="Proteomes" id="UP000321558">
    <property type="component" value="Unassembled WGS sequence"/>
</dbReference>
<dbReference type="AlphaFoldDB" id="A0A511ZEQ1"/>
<sequence>MKIISFEKEYGAFIDTKTTKFTSNRILMDANEIRMGYMYLGNDDKIPFHEALADQLFMIVSGEGWVCGEDENRISLSSGKAAFWKKGEFHAAGTDSQMSALVIEGKNLNSQKVPVLKNVITSY</sequence>
<reference evidence="1 2" key="1">
    <citation type="submission" date="2019-07" db="EMBL/GenBank/DDBJ databases">
        <title>Whole genome shotgun sequence of Oceanobacillus sojae NBRC 105379.</title>
        <authorList>
            <person name="Hosoyama A."/>
            <person name="Uohara A."/>
            <person name="Ohji S."/>
            <person name="Ichikawa N."/>
        </authorList>
    </citation>
    <scope>NUCLEOTIDE SEQUENCE [LARGE SCALE GENOMIC DNA]</scope>
    <source>
        <strain evidence="1 2">NBRC 105379</strain>
    </source>
</reference>
<dbReference type="EMBL" id="BJYM01000002">
    <property type="protein sequence ID" value="GEN85928.1"/>
    <property type="molecule type" value="Genomic_DNA"/>
</dbReference>
<dbReference type="InterPro" id="IPR014710">
    <property type="entry name" value="RmlC-like_jellyroll"/>
</dbReference>
<dbReference type="SUPFAM" id="SSF51182">
    <property type="entry name" value="RmlC-like cupins"/>
    <property type="match status" value="1"/>
</dbReference>
<evidence type="ECO:0000313" key="2">
    <source>
        <dbReference type="Proteomes" id="UP000321558"/>
    </source>
</evidence>